<accession>A0A1G7GX39</accession>
<gene>
    <name evidence="1" type="ORF">SAMN05421636_108328</name>
</gene>
<keyword evidence="1" id="KW-0489">Methyltransferase</keyword>
<dbReference type="AlphaFoldDB" id="A0A1G7GX39"/>
<dbReference type="InterPro" id="IPR029063">
    <property type="entry name" value="SAM-dependent_MTases_sf"/>
</dbReference>
<name>A0A1G7GX39_9FLAO</name>
<dbReference type="Proteomes" id="UP000199109">
    <property type="component" value="Unassembled WGS sequence"/>
</dbReference>
<dbReference type="GO" id="GO:0032259">
    <property type="term" value="P:methylation"/>
    <property type="evidence" value="ECO:0007669"/>
    <property type="project" value="UniProtKB-KW"/>
</dbReference>
<dbReference type="OrthoDB" id="5464618at2"/>
<evidence type="ECO:0000313" key="2">
    <source>
        <dbReference type="Proteomes" id="UP000199109"/>
    </source>
</evidence>
<keyword evidence="2" id="KW-1185">Reference proteome</keyword>
<dbReference type="Gene3D" id="3.40.50.150">
    <property type="entry name" value="Vaccinia Virus protein VP39"/>
    <property type="match status" value="1"/>
</dbReference>
<dbReference type="GO" id="GO:0008168">
    <property type="term" value="F:methyltransferase activity"/>
    <property type="evidence" value="ECO:0007669"/>
    <property type="project" value="UniProtKB-KW"/>
</dbReference>
<proteinExistence type="predicted"/>
<sequence length="275" mass="31869">MIEKKIRKHLSITRTRLNQKKEFERIAKYNNKTLNTIVESLSKVKNSDFTDEDRQSFQNCEKYRTNLLEDETLISYEIFGSDKTALVKDICKNAASSKKWCEFLYFLSKKNNPSTILEIGTNLGISGCYALESIKNDSIAKFITMEGLPQLCKIAGHQFSSIAPTSKYDIRKGLFEATFPQLLKEDIFFDLLFIDGNHQKEPTITYFKALKDKIKSPAIFVFDDINWSHEMKEAWDFIKNDSDVSFTIDLYKQGIVIIDENESEKNVQFELHLGY</sequence>
<reference evidence="1 2" key="1">
    <citation type="submission" date="2016-10" db="EMBL/GenBank/DDBJ databases">
        <authorList>
            <person name="de Groot N.N."/>
        </authorList>
    </citation>
    <scope>NUCLEOTIDE SEQUENCE [LARGE SCALE GENOMIC DNA]</scope>
    <source>
        <strain evidence="1 2">DSM 23421</strain>
    </source>
</reference>
<evidence type="ECO:0000313" key="1">
    <source>
        <dbReference type="EMBL" id="SDE92730.1"/>
    </source>
</evidence>
<dbReference type="STRING" id="641691.SAMN05421636_108328"/>
<dbReference type="EMBL" id="FNAO01000008">
    <property type="protein sequence ID" value="SDE92730.1"/>
    <property type="molecule type" value="Genomic_DNA"/>
</dbReference>
<dbReference type="Pfam" id="PF13578">
    <property type="entry name" value="Methyltransf_24"/>
    <property type="match status" value="1"/>
</dbReference>
<dbReference type="SUPFAM" id="SSF53335">
    <property type="entry name" value="S-adenosyl-L-methionine-dependent methyltransferases"/>
    <property type="match status" value="1"/>
</dbReference>
<dbReference type="RefSeq" id="WP_091872247.1">
    <property type="nucleotide sequence ID" value="NZ_FNAO01000008.1"/>
</dbReference>
<protein>
    <submittedName>
        <fullName evidence="1">Methyltransferase domain-containing protein</fullName>
    </submittedName>
</protein>
<organism evidence="1 2">
    <name type="scientific">Pricia antarctica</name>
    <dbReference type="NCBI Taxonomy" id="641691"/>
    <lineage>
        <taxon>Bacteria</taxon>
        <taxon>Pseudomonadati</taxon>
        <taxon>Bacteroidota</taxon>
        <taxon>Flavobacteriia</taxon>
        <taxon>Flavobacteriales</taxon>
        <taxon>Flavobacteriaceae</taxon>
        <taxon>Pricia</taxon>
    </lineage>
</organism>
<keyword evidence="1" id="KW-0808">Transferase</keyword>